<proteinExistence type="predicted"/>
<dbReference type="AlphaFoldDB" id="A0A1X7SY04"/>
<dbReference type="InParanoid" id="A0A1X7SY04"/>
<feature type="coiled-coil region" evidence="1">
    <location>
        <begin position="222"/>
        <end position="314"/>
    </location>
</feature>
<reference evidence="2" key="1">
    <citation type="submission" date="2017-05" db="UniProtKB">
        <authorList>
            <consortium name="EnsemblMetazoa"/>
        </authorList>
    </citation>
    <scope>IDENTIFICATION</scope>
</reference>
<protein>
    <submittedName>
        <fullName evidence="2">Uncharacterized protein</fullName>
    </submittedName>
</protein>
<organism evidence="2">
    <name type="scientific">Amphimedon queenslandica</name>
    <name type="common">Sponge</name>
    <dbReference type="NCBI Taxonomy" id="400682"/>
    <lineage>
        <taxon>Eukaryota</taxon>
        <taxon>Metazoa</taxon>
        <taxon>Porifera</taxon>
        <taxon>Demospongiae</taxon>
        <taxon>Heteroscleromorpha</taxon>
        <taxon>Haplosclerida</taxon>
        <taxon>Niphatidae</taxon>
        <taxon>Amphimedon</taxon>
    </lineage>
</organism>
<dbReference type="EnsemblMetazoa" id="Aqu2.1.06963_001">
    <property type="protein sequence ID" value="Aqu2.1.06963_001"/>
    <property type="gene ID" value="Aqu2.1.06963"/>
</dbReference>
<name>A0A1X7SY04_AMPQE</name>
<evidence type="ECO:0000256" key="1">
    <source>
        <dbReference type="SAM" id="Coils"/>
    </source>
</evidence>
<accession>A0A1X7SY04</accession>
<sequence length="334" mass="38014">MAVSSSATSSVTRTSYAFDTLCSGSPCCVCDANCLSKLTKNFRTPRSVAASLYKKLDEIIHEIEARRGCQLVGFSIGRAPINKRESTKRKGTYCSLDIMDPKTWNKDALKLQWEECKRSDSCGKDGLIVLSVVTEAETPINYSSHEEYVIKIEEELRSYIMFETNDNRLQITSFSLQKSKGKAHAYAIYVAMKLLESFNEVWKGGAEGSAVMHTHQYDEESKSHTKVNKLEVEEDNKELKENESELRKAVKETTQLSKSPKESHQIKVTQEESRQLKLQLSEMAELSKARETELERVKEENAQLNSQLHHNVEKIHRAKLVAEEENERLKVPFV</sequence>
<keyword evidence="1" id="KW-0175">Coiled coil</keyword>
<evidence type="ECO:0000313" key="2">
    <source>
        <dbReference type="EnsemblMetazoa" id="Aqu2.1.06963_001"/>
    </source>
</evidence>
<dbReference type="OrthoDB" id="6066489at2759"/>